<dbReference type="Pfam" id="PF20444">
    <property type="entry name" value="DUF6703"/>
    <property type="match status" value="1"/>
</dbReference>
<dbReference type="Proteomes" id="UP000184452">
    <property type="component" value="Unassembled WGS sequence"/>
</dbReference>
<protein>
    <submittedName>
        <fullName evidence="3">Uncharacterized protein</fullName>
    </submittedName>
</protein>
<feature type="region of interest" description="Disordered" evidence="1">
    <location>
        <begin position="1"/>
        <end position="29"/>
    </location>
</feature>
<evidence type="ECO:0000256" key="1">
    <source>
        <dbReference type="SAM" id="MobiDB-lite"/>
    </source>
</evidence>
<evidence type="ECO:0000313" key="4">
    <source>
        <dbReference type="Proteomes" id="UP000184452"/>
    </source>
</evidence>
<keyword evidence="4" id="KW-1185">Reference proteome</keyword>
<name>A0A1M6EGT1_9ACTN</name>
<feature type="transmembrane region" description="Helical" evidence="2">
    <location>
        <begin position="54"/>
        <end position="70"/>
    </location>
</feature>
<dbReference type="AlphaFoldDB" id="A0A1M6EGT1"/>
<keyword evidence="2" id="KW-1133">Transmembrane helix</keyword>
<dbReference type="EMBL" id="FQZK01000002">
    <property type="protein sequence ID" value="SHI84633.1"/>
    <property type="molecule type" value="Genomic_DNA"/>
</dbReference>
<sequence length="123" mass="13321">MTPPEHGDEKQARDGGRPLPRGESLYTPDAGPVRRAVERRSAVPLVWLHRSPRWLSPVLLGVLFVAGLLAPGPVGGLCLLAVALFLGWLAYLTWPSLDPRQRSPRVLVVGVIGVLAVARFLGF</sequence>
<accession>A0A1M6EGT1</accession>
<dbReference type="RefSeq" id="WP_073376102.1">
    <property type="nucleotide sequence ID" value="NZ_FQZK01000002.1"/>
</dbReference>
<dbReference type="OrthoDB" id="3831256at2"/>
<feature type="transmembrane region" description="Helical" evidence="2">
    <location>
        <begin position="106"/>
        <end position="122"/>
    </location>
</feature>
<organism evidence="3 4">
    <name type="scientific">Nocardiopsis flavescens</name>
    <dbReference type="NCBI Taxonomy" id="758803"/>
    <lineage>
        <taxon>Bacteria</taxon>
        <taxon>Bacillati</taxon>
        <taxon>Actinomycetota</taxon>
        <taxon>Actinomycetes</taxon>
        <taxon>Streptosporangiales</taxon>
        <taxon>Nocardiopsidaceae</taxon>
        <taxon>Nocardiopsis</taxon>
    </lineage>
</organism>
<dbReference type="STRING" id="758803.SAMN05421803_102276"/>
<keyword evidence="2" id="KW-0812">Transmembrane</keyword>
<evidence type="ECO:0000313" key="3">
    <source>
        <dbReference type="EMBL" id="SHI84633.1"/>
    </source>
</evidence>
<keyword evidence="2" id="KW-0472">Membrane</keyword>
<gene>
    <name evidence="3" type="ORF">SAMN05421803_102276</name>
</gene>
<dbReference type="InterPro" id="IPR046549">
    <property type="entry name" value="DUF6703"/>
</dbReference>
<feature type="compositionally biased region" description="Basic and acidic residues" evidence="1">
    <location>
        <begin position="1"/>
        <end position="16"/>
    </location>
</feature>
<evidence type="ECO:0000256" key="2">
    <source>
        <dbReference type="SAM" id="Phobius"/>
    </source>
</evidence>
<reference evidence="3 4" key="1">
    <citation type="submission" date="2016-11" db="EMBL/GenBank/DDBJ databases">
        <authorList>
            <person name="Jaros S."/>
            <person name="Januszkiewicz K."/>
            <person name="Wedrychowicz H."/>
        </authorList>
    </citation>
    <scope>NUCLEOTIDE SEQUENCE [LARGE SCALE GENOMIC DNA]</scope>
    <source>
        <strain evidence="3 4">CGMCC 4.5723</strain>
    </source>
</reference>
<proteinExistence type="predicted"/>